<dbReference type="RefSeq" id="XP_020549146.1">
    <property type="nucleotide sequence ID" value="XM_020693487.1"/>
</dbReference>
<name>A0A8M8UZ09_SESIN</name>
<accession>A0A8M8UZ09</accession>
<keyword evidence="1" id="KW-1185">Reference proteome</keyword>
<dbReference type="Proteomes" id="UP000504604">
    <property type="component" value="Linkage group LG4"/>
</dbReference>
<proteinExistence type="predicted"/>
<dbReference type="KEGG" id="sind:110011898"/>
<gene>
    <name evidence="2" type="primary">LOC110011898</name>
</gene>
<dbReference type="SUPFAM" id="SSF56672">
    <property type="entry name" value="DNA/RNA polymerases"/>
    <property type="match status" value="1"/>
</dbReference>
<reference evidence="2" key="1">
    <citation type="submission" date="2025-08" db="UniProtKB">
        <authorList>
            <consortium name="RefSeq"/>
        </authorList>
    </citation>
    <scope>IDENTIFICATION</scope>
</reference>
<dbReference type="AlphaFoldDB" id="A0A8M8UZ09"/>
<dbReference type="InterPro" id="IPR043128">
    <property type="entry name" value="Rev_trsase/Diguanyl_cyclase"/>
</dbReference>
<dbReference type="PANTHER" id="PTHR33064:SF37">
    <property type="entry name" value="RIBONUCLEASE H"/>
    <property type="match status" value="1"/>
</dbReference>
<dbReference type="PANTHER" id="PTHR33064">
    <property type="entry name" value="POL PROTEIN"/>
    <property type="match status" value="1"/>
</dbReference>
<dbReference type="OrthoDB" id="1685174at2759"/>
<dbReference type="InterPro" id="IPR043502">
    <property type="entry name" value="DNA/RNA_pol_sf"/>
</dbReference>
<dbReference type="GeneID" id="110011898"/>
<protein>
    <submittedName>
        <fullName evidence="2">Uncharacterized protein LOC110011898</fullName>
    </submittedName>
</protein>
<evidence type="ECO:0000313" key="2">
    <source>
        <dbReference type="RefSeq" id="XP_020549146.1"/>
    </source>
</evidence>
<dbReference type="FunFam" id="3.30.70.270:FF:000020">
    <property type="entry name" value="Transposon Tf2-6 polyprotein-like Protein"/>
    <property type="match status" value="1"/>
</dbReference>
<dbReference type="InterPro" id="IPR051320">
    <property type="entry name" value="Viral_Replic_Matur_Polypro"/>
</dbReference>
<organism evidence="1 2">
    <name type="scientific">Sesamum indicum</name>
    <name type="common">Oriental sesame</name>
    <name type="synonym">Sesamum orientale</name>
    <dbReference type="NCBI Taxonomy" id="4182"/>
    <lineage>
        <taxon>Eukaryota</taxon>
        <taxon>Viridiplantae</taxon>
        <taxon>Streptophyta</taxon>
        <taxon>Embryophyta</taxon>
        <taxon>Tracheophyta</taxon>
        <taxon>Spermatophyta</taxon>
        <taxon>Magnoliopsida</taxon>
        <taxon>eudicotyledons</taxon>
        <taxon>Gunneridae</taxon>
        <taxon>Pentapetalae</taxon>
        <taxon>asterids</taxon>
        <taxon>lamiids</taxon>
        <taxon>Lamiales</taxon>
        <taxon>Pedaliaceae</taxon>
        <taxon>Sesamum</taxon>
    </lineage>
</organism>
<evidence type="ECO:0000313" key="1">
    <source>
        <dbReference type="Proteomes" id="UP000504604"/>
    </source>
</evidence>
<sequence length="115" mass="13262">MDLMRKRQLYAKQSKCYFAQNRVEYLGHIISGDGVAIDPTKIDSMVNWHVPSNVKALRGFLGLTGYYRRFIKNYGSISKPLTSLLRKNAFESNLEANDAFKQLKKMLVERVLELC</sequence>
<dbReference type="Gene3D" id="3.30.70.270">
    <property type="match status" value="2"/>
</dbReference>